<evidence type="ECO:0000313" key="2">
    <source>
        <dbReference type="EMBL" id="KOF84658.1"/>
    </source>
</evidence>
<feature type="region of interest" description="Disordered" evidence="1">
    <location>
        <begin position="45"/>
        <end position="97"/>
    </location>
</feature>
<evidence type="ECO:0000256" key="1">
    <source>
        <dbReference type="SAM" id="MobiDB-lite"/>
    </source>
</evidence>
<organism evidence="2">
    <name type="scientific">Octopus bimaculoides</name>
    <name type="common">California two-spotted octopus</name>
    <dbReference type="NCBI Taxonomy" id="37653"/>
    <lineage>
        <taxon>Eukaryota</taxon>
        <taxon>Metazoa</taxon>
        <taxon>Spiralia</taxon>
        <taxon>Lophotrochozoa</taxon>
        <taxon>Mollusca</taxon>
        <taxon>Cephalopoda</taxon>
        <taxon>Coleoidea</taxon>
        <taxon>Octopodiformes</taxon>
        <taxon>Octopoda</taxon>
        <taxon>Incirrata</taxon>
        <taxon>Octopodidae</taxon>
        <taxon>Octopus</taxon>
    </lineage>
</organism>
<name>A0A0L8H5X7_OCTBM</name>
<dbReference type="AlphaFoldDB" id="A0A0L8H5X7"/>
<protein>
    <submittedName>
        <fullName evidence="2">Uncharacterized protein</fullName>
    </submittedName>
</protein>
<gene>
    <name evidence="2" type="ORF">OCBIM_22021650mg</name>
</gene>
<reference evidence="2" key="1">
    <citation type="submission" date="2015-07" db="EMBL/GenBank/DDBJ databases">
        <title>MeaNS - Measles Nucleotide Surveillance Program.</title>
        <authorList>
            <person name="Tran T."/>
            <person name="Druce J."/>
        </authorList>
    </citation>
    <scope>NUCLEOTIDE SEQUENCE</scope>
    <source>
        <strain evidence="2">UCB-OBI-ISO-001</strain>
        <tissue evidence="2">Gonad</tissue>
    </source>
</reference>
<feature type="compositionally biased region" description="Low complexity" evidence="1">
    <location>
        <begin position="57"/>
        <end position="97"/>
    </location>
</feature>
<feature type="non-terminal residue" evidence="2">
    <location>
        <position position="121"/>
    </location>
</feature>
<proteinExistence type="predicted"/>
<dbReference type="EMBL" id="KQ419084">
    <property type="protein sequence ID" value="KOF84658.1"/>
    <property type="molecule type" value="Genomic_DNA"/>
</dbReference>
<accession>A0A0L8H5X7</accession>
<sequence length="121" mass="13461">MVHLRFLNQNLSNCSYANTSTRPTHTPTTDINIRSSNTNARTLEQNHNGSQPINILDNNNTNNNTDRTNSHNNNSTDLDSYTSPYNISSNNNNSTTSIRNPLASYTCNCRSGTICPLQTHC</sequence>